<accession>A0A914IE24</accession>
<keyword evidence="1" id="KW-1185">Reference proteome</keyword>
<protein>
    <submittedName>
        <fullName evidence="2">Uncharacterized protein</fullName>
    </submittedName>
</protein>
<dbReference type="Proteomes" id="UP000887572">
    <property type="component" value="Unplaced"/>
</dbReference>
<evidence type="ECO:0000313" key="1">
    <source>
        <dbReference type="Proteomes" id="UP000887572"/>
    </source>
</evidence>
<dbReference type="AlphaFoldDB" id="A0A914IE24"/>
<name>A0A914IE24_GLORO</name>
<organism evidence="1 2">
    <name type="scientific">Globodera rostochiensis</name>
    <name type="common">Golden nematode worm</name>
    <name type="synonym">Heterodera rostochiensis</name>
    <dbReference type="NCBI Taxonomy" id="31243"/>
    <lineage>
        <taxon>Eukaryota</taxon>
        <taxon>Metazoa</taxon>
        <taxon>Ecdysozoa</taxon>
        <taxon>Nematoda</taxon>
        <taxon>Chromadorea</taxon>
        <taxon>Rhabditida</taxon>
        <taxon>Tylenchina</taxon>
        <taxon>Tylenchomorpha</taxon>
        <taxon>Tylenchoidea</taxon>
        <taxon>Heteroderidae</taxon>
        <taxon>Heteroderinae</taxon>
        <taxon>Globodera</taxon>
    </lineage>
</organism>
<evidence type="ECO:0000313" key="2">
    <source>
        <dbReference type="WBParaSite" id="Gr19_v10_g9996.t1"/>
    </source>
</evidence>
<sequence length="141" mass="15892">MASRSTWMMGQKMQLVKLYIRLSDLAQLRWMMHAKKLGVVKGTKSAVQLVQAVQACEEEMKQILRAIQRTSEHASCSRHRGKSEKVPLWLGWGHLCHGCHRSGRGAGVARRVRNSMPFVNVTNGLLMLMQAKKLGVVKGQR</sequence>
<dbReference type="WBParaSite" id="Gr19_v10_g9996.t1">
    <property type="protein sequence ID" value="Gr19_v10_g9996.t1"/>
    <property type="gene ID" value="Gr19_v10_g9996"/>
</dbReference>
<proteinExistence type="predicted"/>
<reference evidence="2" key="1">
    <citation type="submission" date="2022-11" db="UniProtKB">
        <authorList>
            <consortium name="WormBaseParasite"/>
        </authorList>
    </citation>
    <scope>IDENTIFICATION</scope>
</reference>